<dbReference type="EMBL" id="UINC01031879">
    <property type="protein sequence ID" value="SVB18619.1"/>
    <property type="molecule type" value="Genomic_DNA"/>
</dbReference>
<keyword evidence="3" id="KW-0378">Hydrolase</keyword>
<dbReference type="InterPro" id="IPR055438">
    <property type="entry name" value="AstE_AspA_cat"/>
</dbReference>
<gene>
    <name evidence="7" type="ORF">METZ01_LOCUS171473</name>
</gene>
<dbReference type="PANTHER" id="PTHR37326:SF1">
    <property type="entry name" value="BLL3975 PROTEIN"/>
    <property type="match status" value="1"/>
</dbReference>
<keyword evidence="4" id="KW-0862">Zinc</keyword>
<accession>A0A382BYC8</accession>
<evidence type="ECO:0000313" key="7">
    <source>
        <dbReference type="EMBL" id="SVB18619.1"/>
    </source>
</evidence>
<dbReference type="Gene3D" id="3.40.630.10">
    <property type="entry name" value="Zn peptidases"/>
    <property type="match status" value="1"/>
</dbReference>
<protein>
    <recommendedName>
        <fullName evidence="6">Succinylglutamate desuccinylase/Aspartoacylase catalytic domain-containing protein</fullName>
    </recommendedName>
</protein>
<comment type="cofactor">
    <cofactor evidence="1">
        <name>Zn(2+)</name>
        <dbReference type="ChEBI" id="CHEBI:29105"/>
    </cofactor>
</comment>
<dbReference type="InterPro" id="IPR053138">
    <property type="entry name" value="N-alpha-Ac-DABA_deacetylase"/>
</dbReference>
<proteinExistence type="predicted"/>
<dbReference type="Pfam" id="PF24827">
    <property type="entry name" value="AstE_AspA_cat"/>
    <property type="match status" value="1"/>
</dbReference>
<evidence type="ECO:0000256" key="2">
    <source>
        <dbReference type="ARBA" id="ARBA00022723"/>
    </source>
</evidence>
<dbReference type="AlphaFoldDB" id="A0A382BYC8"/>
<dbReference type="SUPFAM" id="SSF53187">
    <property type="entry name" value="Zn-dependent exopeptidases"/>
    <property type="match status" value="1"/>
</dbReference>
<organism evidence="7">
    <name type="scientific">marine metagenome</name>
    <dbReference type="NCBI Taxonomy" id="408172"/>
    <lineage>
        <taxon>unclassified sequences</taxon>
        <taxon>metagenomes</taxon>
        <taxon>ecological metagenomes</taxon>
    </lineage>
</organism>
<keyword evidence="2" id="KW-0479">Metal-binding</keyword>
<evidence type="ECO:0000259" key="6">
    <source>
        <dbReference type="Pfam" id="PF24827"/>
    </source>
</evidence>
<keyword evidence="5" id="KW-1133">Transmembrane helix</keyword>
<feature type="non-terminal residue" evidence="7">
    <location>
        <position position="1"/>
    </location>
</feature>
<keyword evidence="5" id="KW-0472">Membrane</keyword>
<evidence type="ECO:0000256" key="5">
    <source>
        <dbReference type="SAM" id="Phobius"/>
    </source>
</evidence>
<keyword evidence="5" id="KW-0812">Transmembrane</keyword>
<evidence type="ECO:0000256" key="3">
    <source>
        <dbReference type="ARBA" id="ARBA00022801"/>
    </source>
</evidence>
<name>A0A382BYC8_9ZZZZ</name>
<dbReference type="GO" id="GO:0046872">
    <property type="term" value="F:metal ion binding"/>
    <property type="evidence" value="ECO:0007669"/>
    <property type="project" value="UniProtKB-KW"/>
</dbReference>
<reference evidence="7" key="1">
    <citation type="submission" date="2018-05" db="EMBL/GenBank/DDBJ databases">
        <authorList>
            <person name="Lanie J.A."/>
            <person name="Ng W.-L."/>
            <person name="Kazmierczak K.M."/>
            <person name="Andrzejewski T.M."/>
            <person name="Davidsen T.M."/>
            <person name="Wayne K.J."/>
            <person name="Tettelin H."/>
            <person name="Glass J.I."/>
            <person name="Rusch D."/>
            <person name="Podicherti R."/>
            <person name="Tsui H.-C.T."/>
            <person name="Winkler M.E."/>
        </authorList>
    </citation>
    <scope>NUCLEOTIDE SEQUENCE</scope>
</reference>
<evidence type="ECO:0000256" key="4">
    <source>
        <dbReference type="ARBA" id="ARBA00022833"/>
    </source>
</evidence>
<sequence>MMNKYLYTFLFMLIIYLIIETLSSMTYSLISRPQCKEVKKYEYGGLHPGNTLLIIGSVHGNEPAGHYALKILKKKLDTKQIEVTNGKLILIPNPNFCGIKYNYRHAPGDKDINRGFPKSLTEESHTENNKKIVDYISKTNPDIILDFHEAWSYYKMKGGSYGSTIIIQKNQNQHIVSKCVKRLNKTISNNSKKWSIVTDFQNNPGSLRHYCNIIKKQYVLVETSGQLNVQKLDKRINQNMTII</sequence>
<dbReference type="GO" id="GO:0016788">
    <property type="term" value="F:hydrolase activity, acting on ester bonds"/>
    <property type="evidence" value="ECO:0007669"/>
    <property type="project" value="InterPro"/>
</dbReference>
<feature type="transmembrane region" description="Helical" evidence="5">
    <location>
        <begin position="6"/>
        <end position="30"/>
    </location>
</feature>
<feature type="non-terminal residue" evidence="7">
    <location>
        <position position="243"/>
    </location>
</feature>
<dbReference type="PANTHER" id="PTHR37326">
    <property type="entry name" value="BLL3975 PROTEIN"/>
    <property type="match status" value="1"/>
</dbReference>
<evidence type="ECO:0000256" key="1">
    <source>
        <dbReference type="ARBA" id="ARBA00001947"/>
    </source>
</evidence>
<feature type="domain" description="Succinylglutamate desuccinylase/Aspartoacylase catalytic" evidence="6">
    <location>
        <begin position="48"/>
        <end position="152"/>
    </location>
</feature>